<dbReference type="InterPro" id="IPR029062">
    <property type="entry name" value="Class_I_gatase-like"/>
</dbReference>
<proteinExistence type="predicted"/>
<dbReference type="RefSeq" id="XP_017770375.1">
    <property type="nucleotide sequence ID" value="XM_017914886.1"/>
</dbReference>
<dbReference type="InterPro" id="IPR002818">
    <property type="entry name" value="DJ-1/PfpI"/>
</dbReference>
<dbReference type="PANTHER" id="PTHR48094:SF12">
    <property type="entry name" value="PARKINSON DISEASE PROTEIN 7 HOMOLOG"/>
    <property type="match status" value="1"/>
</dbReference>
<evidence type="ECO:0000259" key="1">
    <source>
        <dbReference type="Pfam" id="PF01965"/>
    </source>
</evidence>
<dbReference type="Pfam" id="PF01965">
    <property type="entry name" value="DJ-1_PfpI"/>
    <property type="match status" value="1"/>
</dbReference>
<dbReference type="PANTHER" id="PTHR48094">
    <property type="entry name" value="PROTEIN/NUCLEIC ACID DEGLYCASE DJ-1-RELATED"/>
    <property type="match status" value="1"/>
</dbReference>
<accession>A0ABM1M725</accession>
<keyword evidence="2" id="KW-1185">Reference proteome</keyword>
<feature type="domain" description="DJ-1/PfpI" evidence="1">
    <location>
        <begin position="3"/>
        <end position="168"/>
    </location>
</feature>
<dbReference type="SUPFAM" id="SSF52317">
    <property type="entry name" value="Class I glutamine amidotransferase-like"/>
    <property type="match status" value="1"/>
</dbReference>
<dbReference type="Proteomes" id="UP000695000">
    <property type="component" value="Unplaced"/>
</dbReference>
<evidence type="ECO:0000313" key="3">
    <source>
        <dbReference type="RefSeq" id="XP_017770375.1"/>
    </source>
</evidence>
<sequence length="187" mass="20285">MAKRALVLLYPQNEENEIAIPVAILRRGGVEVTIAGPSKEPVVGSRGMLTVPEAALCDAMKKGPYDVVLLAGGRYGWQSLSADKDVGTVLREQEKAGRLIAAICTSPIAMKAHGIMFGRRLTSYPTAESMVREGDKYIYKHDDVVVDGNLITSKGNYTTFHFGLRVLEYITDSATTAEVATEMLVAH</sequence>
<gene>
    <name evidence="3" type="primary">LOC108558082</name>
</gene>
<evidence type="ECO:0000313" key="2">
    <source>
        <dbReference type="Proteomes" id="UP000695000"/>
    </source>
</evidence>
<dbReference type="GeneID" id="108558082"/>
<dbReference type="InterPro" id="IPR050325">
    <property type="entry name" value="Prot/Nucl_acid_deglycase"/>
</dbReference>
<name>A0ABM1M725_NICVS</name>
<organism evidence="2 3">
    <name type="scientific">Nicrophorus vespilloides</name>
    <name type="common">Boreal carrion beetle</name>
    <dbReference type="NCBI Taxonomy" id="110193"/>
    <lineage>
        <taxon>Eukaryota</taxon>
        <taxon>Metazoa</taxon>
        <taxon>Ecdysozoa</taxon>
        <taxon>Arthropoda</taxon>
        <taxon>Hexapoda</taxon>
        <taxon>Insecta</taxon>
        <taxon>Pterygota</taxon>
        <taxon>Neoptera</taxon>
        <taxon>Endopterygota</taxon>
        <taxon>Coleoptera</taxon>
        <taxon>Polyphaga</taxon>
        <taxon>Staphyliniformia</taxon>
        <taxon>Silphidae</taxon>
        <taxon>Nicrophorinae</taxon>
        <taxon>Nicrophorus</taxon>
    </lineage>
</organism>
<protein>
    <submittedName>
        <fullName evidence="3">Protein deglycase DJ-1-like</fullName>
    </submittedName>
</protein>
<dbReference type="InterPro" id="IPR006287">
    <property type="entry name" value="DJ-1"/>
</dbReference>
<dbReference type="NCBIfam" id="TIGR01383">
    <property type="entry name" value="not_thiJ"/>
    <property type="match status" value="1"/>
</dbReference>
<reference evidence="3" key="1">
    <citation type="submission" date="2025-08" db="UniProtKB">
        <authorList>
            <consortium name="RefSeq"/>
        </authorList>
    </citation>
    <scope>IDENTIFICATION</scope>
    <source>
        <tissue evidence="3">Whole Larva</tissue>
    </source>
</reference>
<dbReference type="Gene3D" id="3.40.50.880">
    <property type="match status" value="1"/>
</dbReference>
<dbReference type="CDD" id="cd03135">
    <property type="entry name" value="GATase1_DJ-1"/>
    <property type="match status" value="1"/>
</dbReference>